<evidence type="ECO:0000313" key="3">
    <source>
        <dbReference type="Proteomes" id="UP000242474"/>
    </source>
</evidence>
<sequence>MAQGHTELIRNKLVAIGTDAVGHAHQGIDAAAVESRQTVRELCQTADEAMALTQQHASAGVQAVQTVAEQALTEWRTARSSLVTLAQTQSVEREDAAEKLSRGVSTISEIFAEDSAANIASTTAAGSTPSPSRMYVGVDEWNITRSHSFIVDRLVADNSLLEESAQLDWTGELTSECHNSSCPNEEDCFMDVSVKNSEPHNIATPPPSANILANGSTPTHLEPLMMRKRSSENAVSPASDAASQPPARRPRIRNMRSSTELDESSPIVDSSSSSIPIPAPTRLPGPRRSRRTRG</sequence>
<evidence type="ECO:0000256" key="1">
    <source>
        <dbReference type="SAM" id="MobiDB-lite"/>
    </source>
</evidence>
<reference evidence="2 3" key="1">
    <citation type="journal article" date="2015" name="Genome Biol. Evol.">
        <title>Phylogenomic analyses indicate that early fungi evolved digesting cell walls of algal ancestors of land plants.</title>
        <authorList>
            <person name="Chang Y."/>
            <person name="Wang S."/>
            <person name="Sekimoto S."/>
            <person name="Aerts A.L."/>
            <person name="Choi C."/>
            <person name="Clum A."/>
            <person name="LaButti K.M."/>
            <person name="Lindquist E.A."/>
            <person name="Yee Ngan C."/>
            <person name="Ohm R.A."/>
            <person name="Salamov A.A."/>
            <person name="Grigoriev I.V."/>
            <person name="Spatafora J.W."/>
            <person name="Berbee M.L."/>
        </authorList>
    </citation>
    <scope>NUCLEOTIDE SEQUENCE [LARGE SCALE GENOMIC DNA]</scope>
    <source>
        <strain evidence="2 3">NRRL 1564</strain>
    </source>
</reference>
<proteinExistence type="predicted"/>
<protein>
    <submittedName>
        <fullName evidence="2">Uncharacterized protein</fullName>
    </submittedName>
</protein>
<organism evidence="2 3">
    <name type="scientific">Coemansia reversa (strain ATCC 12441 / NRRL 1564)</name>
    <dbReference type="NCBI Taxonomy" id="763665"/>
    <lineage>
        <taxon>Eukaryota</taxon>
        <taxon>Fungi</taxon>
        <taxon>Fungi incertae sedis</taxon>
        <taxon>Zoopagomycota</taxon>
        <taxon>Kickxellomycotina</taxon>
        <taxon>Kickxellomycetes</taxon>
        <taxon>Kickxellales</taxon>
        <taxon>Kickxellaceae</taxon>
        <taxon>Coemansia</taxon>
    </lineage>
</organism>
<dbReference type="AlphaFoldDB" id="A0A2G5B1U3"/>
<gene>
    <name evidence="2" type="ORF">COEREDRAFT_83782</name>
</gene>
<name>A0A2G5B1U3_COERN</name>
<feature type="compositionally biased region" description="Low complexity" evidence="1">
    <location>
        <begin position="236"/>
        <end position="246"/>
    </location>
</feature>
<dbReference type="EMBL" id="KZ303552">
    <property type="protein sequence ID" value="PIA12990.1"/>
    <property type="molecule type" value="Genomic_DNA"/>
</dbReference>
<feature type="region of interest" description="Disordered" evidence="1">
    <location>
        <begin position="199"/>
        <end position="294"/>
    </location>
</feature>
<dbReference type="OrthoDB" id="3176171at2759"/>
<keyword evidence="3" id="KW-1185">Reference proteome</keyword>
<accession>A0A2G5B1U3</accession>
<feature type="compositionally biased region" description="Low complexity" evidence="1">
    <location>
        <begin position="264"/>
        <end position="276"/>
    </location>
</feature>
<dbReference type="Proteomes" id="UP000242474">
    <property type="component" value="Unassembled WGS sequence"/>
</dbReference>
<feature type="compositionally biased region" description="Basic residues" evidence="1">
    <location>
        <begin position="285"/>
        <end position="294"/>
    </location>
</feature>
<evidence type="ECO:0000313" key="2">
    <source>
        <dbReference type="EMBL" id="PIA12990.1"/>
    </source>
</evidence>